<dbReference type="InterPro" id="IPR036390">
    <property type="entry name" value="WH_DNA-bd_sf"/>
</dbReference>
<dbReference type="InterPro" id="IPR005149">
    <property type="entry name" value="Tscrpt_reg_PadR_N"/>
</dbReference>
<organism evidence="2 3">
    <name type="scientific">Psychrobacillus psychrodurans</name>
    <dbReference type="NCBI Taxonomy" id="126157"/>
    <lineage>
        <taxon>Bacteria</taxon>
        <taxon>Bacillati</taxon>
        <taxon>Bacillota</taxon>
        <taxon>Bacilli</taxon>
        <taxon>Bacillales</taxon>
        <taxon>Bacillaceae</taxon>
        <taxon>Psychrobacillus</taxon>
    </lineage>
</organism>
<gene>
    <name evidence="2" type="ORF">M9R61_04925</name>
</gene>
<dbReference type="Pfam" id="PF03551">
    <property type="entry name" value="PadR"/>
    <property type="match status" value="1"/>
</dbReference>
<sequence>MDERLKRLKKAMKNNTFQHVQFKEAQREKINESIEHIHTDLTPLILTLLTQRKTGSDLTLLLHARGIKSIVNNEGIIYTHLHTQEHLGYVKSYWEEDGEKYYELTNKGLNLIQKERLQLKNRYSLKDLFQELNINEN</sequence>
<evidence type="ECO:0000313" key="3">
    <source>
        <dbReference type="Proteomes" id="UP001152172"/>
    </source>
</evidence>
<protein>
    <submittedName>
        <fullName evidence="2">Helix-turn-helix transcriptional regulator</fullName>
    </submittedName>
</protein>
<dbReference type="Gene3D" id="1.10.10.10">
    <property type="entry name" value="Winged helix-like DNA-binding domain superfamily/Winged helix DNA-binding domain"/>
    <property type="match status" value="1"/>
</dbReference>
<evidence type="ECO:0000313" key="2">
    <source>
        <dbReference type="EMBL" id="MCZ8532691.1"/>
    </source>
</evidence>
<dbReference type="InterPro" id="IPR036388">
    <property type="entry name" value="WH-like_DNA-bd_sf"/>
</dbReference>
<reference evidence="2" key="1">
    <citation type="submission" date="2022-05" db="EMBL/GenBank/DDBJ databases">
        <authorList>
            <person name="Colautti A."/>
            <person name="Iacumin L."/>
        </authorList>
    </citation>
    <scope>NUCLEOTIDE SEQUENCE</scope>
    <source>
        <strain evidence="2">DSM 30747</strain>
    </source>
</reference>
<comment type="caution">
    <text evidence="2">The sequence shown here is derived from an EMBL/GenBank/DDBJ whole genome shotgun (WGS) entry which is preliminary data.</text>
</comment>
<dbReference type="Proteomes" id="UP001152172">
    <property type="component" value="Unassembled WGS sequence"/>
</dbReference>
<name>A0A9X3L7E9_9BACI</name>
<feature type="domain" description="Transcription regulator PadR N-terminal" evidence="1">
    <location>
        <begin position="45"/>
        <end position="110"/>
    </location>
</feature>
<dbReference type="EMBL" id="JAMKBI010000003">
    <property type="protein sequence ID" value="MCZ8532691.1"/>
    <property type="molecule type" value="Genomic_DNA"/>
</dbReference>
<dbReference type="SUPFAM" id="SSF46785">
    <property type="entry name" value="Winged helix' DNA-binding domain"/>
    <property type="match status" value="1"/>
</dbReference>
<proteinExistence type="predicted"/>
<accession>A0A9X3L7E9</accession>
<dbReference type="AlphaFoldDB" id="A0A9X3L7E9"/>
<evidence type="ECO:0000259" key="1">
    <source>
        <dbReference type="Pfam" id="PF03551"/>
    </source>
</evidence>
<keyword evidence="3" id="KW-1185">Reference proteome</keyword>
<dbReference type="RefSeq" id="WP_269921234.1">
    <property type="nucleotide sequence ID" value="NZ_JAMKBI010000003.1"/>
</dbReference>